<evidence type="ECO:0000313" key="3">
    <source>
        <dbReference type="EMBL" id="SFE52468.1"/>
    </source>
</evidence>
<dbReference type="Proteomes" id="UP000236729">
    <property type="component" value="Unassembled WGS sequence"/>
</dbReference>
<accession>A0A1I2B999</accession>
<keyword evidence="4" id="KW-1185">Reference proteome</keyword>
<gene>
    <name evidence="2" type="ORF">SAMN02982929_02203</name>
    <name evidence="3" type="ORF">SAMN05216506_11237</name>
</gene>
<dbReference type="PANTHER" id="PTHR31272:SF4">
    <property type="entry name" value="CYTOCHROME C-TYPE BIOGENESIS PROTEIN HI_1454-RELATED"/>
    <property type="match status" value="1"/>
</dbReference>
<reference evidence="4 5" key="2">
    <citation type="submission" date="2016-10" db="EMBL/GenBank/DDBJ databases">
        <authorList>
            <person name="Varghese N."/>
            <person name="Submissions S."/>
        </authorList>
    </citation>
    <scope>NUCLEOTIDE SEQUENCE [LARGE SCALE GENOMIC DNA]</scope>
    <source>
        <strain evidence="5">ATCC 20501</strain>
        <strain evidence="3 4">CGMCC 4.3529</strain>
    </source>
</reference>
<evidence type="ECO:0000313" key="4">
    <source>
        <dbReference type="Proteomes" id="UP000199690"/>
    </source>
</evidence>
<dbReference type="Proteomes" id="UP000199690">
    <property type="component" value="Unassembled WGS sequence"/>
</dbReference>
<dbReference type="AlphaFoldDB" id="A0A1H6A8E4"/>
<accession>A0A1H6A8E4</accession>
<evidence type="ECO:0000256" key="1">
    <source>
        <dbReference type="SAM" id="Phobius"/>
    </source>
</evidence>
<feature type="transmembrane region" description="Helical" evidence="1">
    <location>
        <begin position="146"/>
        <end position="172"/>
    </location>
</feature>
<keyword evidence="1" id="KW-1133">Transmembrane helix</keyword>
<dbReference type="RefSeq" id="WP_093356666.1">
    <property type="nucleotide sequence ID" value="NZ_FNVB01000003.1"/>
</dbReference>
<keyword evidence="1" id="KW-0472">Membrane</keyword>
<feature type="transmembrane region" description="Helical" evidence="1">
    <location>
        <begin position="105"/>
        <end position="125"/>
    </location>
</feature>
<proteinExistence type="predicted"/>
<feature type="transmembrane region" description="Helical" evidence="1">
    <location>
        <begin position="68"/>
        <end position="93"/>
    </location>
</feature>
<sequence>MDLTDLAISGPLLLAALLAVVAGAVSFASPCAIPLVPGYLAYLAGLVGVQAPAVDLPEREGRRLVGRWRVAGAALLFVLGFTVVFAAATVTVLGFSDAVFANELLLQRIGGIVTVVMGLVFLGFIPPLQFGWKVRHTPRRDGLWGAPLLGAVYGLGWTPCLGPTLTGVIAVASGTDVGPAMWRGLLLVLAYCLGLGLPFVVLALGLRWAVRAADWLRGNVRRMQQIGGVFLIVIGLALVTGLWGELINWMRGPIAGFTLPI</sequence>
<dbReference type="SMR" id="A0A1H6A8E4"/>
<dbReference type="PANTHER" id="PTHR31272">
    <property type="entry name" value="CYTOCHROME C-TYPE BIOGENESIS PROTEIN HI_1454-RELATED"/>
    <property type="match status" value="1"/>
</dbReference>
<organism evidence="2 5">
    <name type="scientific">Saccharopolyspora kobensis</name>
    <dbReference type="NCBI Taxonomy" id="146035"/>
    <lineage>
        <taxon>Bacteria</taxon>
        <taxon>Bacillati</taxon>
        <taxon>Actinomycetota</taxon>
        <taxon>Actinomycetes</taxon>
        <taxon>Pseudonocardiales</taxon>
        <taxon>Pseudonocardiaceae</taxon>
        <taxon>Saccharopolyspora</taxon>
    </lineage>
</organism>
<evidence type="ECO:0000313" key="2">
    <source>
        <dbReference type="EMBL" id="SEG45019.1"/>
    </source>
</evidence>
<keyword evidence="1" id="KW-0812">Transmembrane</keyword>
<feature type="transmembrane region" description="Helical" evidence="1">
    <location>
        <begin position="38"/>
        <end position="56"/>
    </location>
</feature>
<feature type="transmembrane region" description="Helical" evidence="1">
    <location>
        <begin position="184"/>
        <end position="206"/>
    </location>
</feature>
<name>A0A1H6A8E4_9PSEU</name>
<feature type="transmembrane region" description="Helical" evidence="1">
    <location>
        <begin position="226"/>
        <end position="244"/>
    </location>
</feature>
<evidence type="ECO:0000313" key="5">
    <source>
        <dbReference type="Proteomes" id="UP000236729"/>
    </source>
</evidence>
<protein>
    <submittedName>
        <fullName evidence="2">Cytochrome c-type biogenesis protein</fullName>
    </submittedName>
</protein>
<dbReference type="EMBL" id="FOME01000012">
    <property type="protein sequence ID" value="SFE52468.1"/>
    <property type="molecule type" value="Genomic_DNA"/>
</dbReference>
<reference evidence="2" key="1">
    <citation type="submission" date="2016-10" db="EMBL/GenBank/DDBJ databases">
        <authorList>
            <person name="de Groot N.N."/>
        </authorList>
    </citation>
    <scope>NUCLEOTIDE SEQUENCE [LARGE SCALE GENOMIC DNA]</scope>
    <source>
        <strain evidence="2">ATCC 20501</strain>
    </source>
</reference>
<dbReference type="InterPro" id="IPR051790">
    <property type="entry name" value="Cytochrome_c-biogenesis_DsbD"/>
</dbReference>
<dbReference type="EMBL" id="FNVB01000003">
    <property type="protein sequence ID" value="SEG45019.1"/>
    <property type="molecule type" value="Genomic_DNA"/>
</dbReference>